<evidence type="ECO:0000313" key="2">
    <source>
        <dbReference type="Proteomes" id="UP001517367"/>
    </source>
</evidence>
<gene>
    <name evidence="1" type="primary">ytxJ</name>
    <name evidence="1" type="ORF">E5L68_005280</name>
</gene>
<protein>
    <submittedName>
        <fullName evidence="1">Bacillithiol system redox-active protein YtxJ</fullName>
    </submittedName>
</protein>
<dbReference type="EMBL" id="SRMP02000005">
    <property type="protein sequence ID" value="MFN0290791.1"/>
    <property type="molecule type" value="Genomic_DNA"/>
</dbReference>
<dbReference type="SUPFAM" id="SSF52833">
    <property type="entry name" value="Thioredoxin-like"/>
    <property type="match status" value="1"/>
</dbReference>
<organism evidence="1 2">
    <name type="scientific">Pedobacter helvus</name>
    <dbReference type="NCBI Taxonomy" id="2563444"/>
    <lineage>
        <taxon>Bacteria</taxon>
        <taxon>Pseudomonadati</taxon>
        <taxon>Bacteroidota</taxon>
        <taxon>Sphingobacteriia</taxon>
        <taxon>Sphingobacteriales</taxon>
        <taxon>Sphingobacteriaceae</taxon>
        <taxon>Pedobacter</taxon>
    </lineage>
</organism>
<reference evidence="1 2" key="1">
    <citation type="submission" date="2024-12" db="EMBL/GenBank/DDBJ databases">
        <authorList>
            <person name="Hu S."/>
        </authorList>
    </citation>
    <scope>NUCLEOTIDE SEQUENCE [LARGE SCALE GENOMIC DNA]</scope>
    <source>
        <strain evidence="1 2">P-25</strain>
    </source>
</reference>
<evidence type="ECO:0000313" key="1">
    <source>
        <dbReference type="EMBL" id="MFN0290791.1"/>
    </source>
</evidence>
<dbReference type="RefSeq" id="WP_138730007.1">
    <property type="nucleotide sequence ID" value="NZ_SRMP02000005.1"/>
</dbReference>
<comment type="caution">
    <text evidence="1">The sequence shown here is derived from an EMBL/GenBank/DDBJ whole genome shotgun (WGS) entry which is preliminary data.</text>
</comment>
<dbReference type="NCBIfam" id="TIGR04019">
    <property type="entry name" value="B_thiol_YtxJ"/>
    <property type="match status" value="1"/>
</dbReference>
<dbReference type="Pfam" id="PF11009">
    <property type="entry name" value="BrxC"/>
    <property type="match status" value="1"/>
</dbReference>
<proteinExistence type="predicted"/>
<sequence length="112" mass="12657">MASWIDLTDATQIDELKASEGYSLIFKHSTRCSISLMAKRSFERDWEVVPAEVNCYFLDLINHRDISAYIAETFQVHHESPQLLLIKDGECILDASHSDISADEVAEVIANN</sequence>
<dbReference type="InterPro" id="IPR022551">
    <property type="entry name" value="BrxC"/>
</dbReference>
<dbReference type="Proteomes" id="UP001517367">
    <property type="component" value="Unassembled WGS sequence"/>
</dbReference>
<dbReference type="InterPro" id="IPR036249">
    <property type="entry name" value="Thioredoxin-like_sf"/>
</dbReference>
<keyword evidence="2" id="KW-1185">Reference proteome</keyword>
<dbReference type="Gene3D" id="3.40.30.10">
    <property type="entry name" value="Glutaredoxin"/>
    <property type="match status" value="1"/>
</dbReference>
<accession>A0ABW9JF41</accession>
<name>A0ABW9JF41_9SPHI</name>